<evidence type="ECO:0000313" key="1">
    <source>
        <dbReference type="EnsemblMetazoa" id="G20908.1:cds"/>
    </source>
</evidence>
<dbReference type="OrthoDB" id="6048131at2759"/>
<dbReference type="GeneID" id="117692609"/>
<dbReference type="OMA" id="ECCDETE"/>
<dbReference type="KEGG" id="crg:117692609"/>
<proteinExistence type="predicted"/>
<dbReference type="AlphaFoldDB" id="A0A8W8JUK1"/>
<accession>A0A8W8JUK1</accession>
<sequence length="390" mass="44221">MASCSEPLRKKQKTERDEDIFTTFHDVYLSKHPFFTDALLKFKQEITALAAYEIGSCNAADPDNGYSFTKAVCTLRSTKHTFAFANFFVDAFNMLKNFIVKKEIPSDIQMKLTLELLIRYLMNDEIQEALSQTKECSDETELTVLLAFHLFSQLSTSPYFIIDNRKANQPKVCPCRKRHGRIIYGDTSIGNVDVWHGYLDLIMEGSDVIVDTLDGESEIFKDVESAVEVKQKHFEMTDNSAGSSLVQVAAETIVYSFYYKQIHPDHKNSLIPCIGVSNIGLIFYFYDSVNDVLLGSTHFPLASSNPFELNLTTVIALWFVLNHKYLCNGFSFIEMKEVPKANFVDAAKGKLDIYKRELKRGQVGTRRGNTTSLDPLLIVNPKFTLAPELE</sequence>
<dbReference type="Proteomes" id="UP000005408">
    <property type="component" value="Unassembled WGS sequence"/>
</dbReference>
<organism evidence="1 2">
    <name type="scientific">Magallana gigas</name>
    <name type="common">Pacific oyster</name>
    <name type="synonym">Crassostrea gigas</name>
    <dbReference type="NCBI Taxonomy" id="29159"/>
    <lineage>
        <taxon>Eukaryota</taxon>
        <taxon>Metazoa</taxon>
        <taxon>Spiralia</taxon>
        <taxon>Lophotrochozoa</taxon>
        <taxon>Mollusca</taxon>
        <taxon>Bivalvia</taxon>
        <taxon>Autobranchia</taxon>
        <taxon>Pteriomorphia</taxon>
        <taxon>Ostreida</taxon>
        <taxon>Ostreoidea</taxon>
        <taxon>Ostreidae</taxon>
        <taxon>Magallana</taxon>
    </lineage>
</organism>
<protein>
    <submittedName>
        <fullName evidence="1">Uncharacterized protein</fullName>
    </submittedName>
</protein>
<name>A0A8W8JUK1_MAGGI</name>
<reference evidence="1" key="1">
    <citation type="submission" date="2022-08" db="UniProtKB">
        <authorList>
            <consortium name="EnsemblMetazoa"/>
        </authorList>
    </citation>
    <scope>IDENTIFICATION</scope>
    <source>
        <strain evidence="1">05x7-T-G4-1.051#20</strain>
    </source>
</reference>
<dbReference type="EnsemblMetazoa" id="G20908.1">
    <property type="protein sequence ID" value="G20908.1:cds"/>
    <property type="gene ID" value="G20908"/>
</dbReference>
<dbReference type="RefSeq" id="XP_034336980.1">
    <property type="nucleotide sequence ID" value="XM_034481089.2"/>
</dbReference>
<evidence type="ECO:0000313" key="2">
    <source>
        <dbReference type="Proteomes" id="UP000005408"/>
    </source>
</evidence>
<keyword evidence="2" id="KW-1185">Reference proteome</keyword>